<feature type="region of interest" description="Disordered" evidence="1">
    <location>
        <begin position="509"/>
        <end position="539"/>
    </location>
</feature>
<dbReference type="EMBL" id="CABPSP010000016">
    <property type="protein sequence ID" value="VVE73185.1"/>
    <property type="molecule type" value="Genomic_DNA"/>
</dbReference>
<gene>
    <name evidence="2" type="ORF">PAN31117_04644</name>
</gene>
<sequence length="539" mass="59527">MDFSQNRRWNLGYVPPAPDMPCPVNELPGIVREAVQETTSTIDIPLEVVVQAAIGAISVAVHDRVNILVPNFEPAPVGVFLLTISDSSGGKSLAQQRYFRAIEAAQTVREQTFNEEMVEFDARSAIWRDEGARLSKLSYRVAPSSDAANRVSEMRLEHAKAMPKRPVRYDLMQFDGSSEQLRNALADQSSASIISVEGGQTLSGPIYREPAALSGYWSGEARRIGLVGGDKSVVGPRLTTSILVQGGRFDDYMKIRGAAAFDTGLLARTLPAFVESRPGHMRRTLTHVANEPYLARFNARIAEILASPVPAVSDRKTLDITDEAADIWARYKDQVSDYVSACGFSEEVASFFRKIGQHATRLAALFHYFSGESGAISAKTMRSAITFCDWYGQSFVRIFEKYAPSAAKLDEQRAHRLLRWLREAVKNGVAYGRLPVGSYSERDLRNHSSVRGEDVIFAIEKLASRGNIQKTVGPRGGLIVRCPDSWERPMSPPGQRVKSIFDSDARPTVFVGGGRRSSQTEERFRSFAHEDTARGRGCA</sequence>
<evidence type="ECO:0008006" key="4">
    <source>
        <dbReference type="Google" id="ProtNLM"/>
    </source>
</evidence>
<evidence type="ECO:0000313" key="2">
    <source>
        <dbReference type="EMBL" id="VVE73185.1"/>
    </source>
</evidence>
<organism evidence="2 3">
    <name type="scientific">Pandoraea anapnoica</name>
    <dbReference type="NCBI Taxonomy" id="2508301"/>
    <lineage>
        <taxon>Bacteria</taxon>
        <taxon>Pseudomonadati</taxon>
        <taxon>Pseudomonadota</taxon>
        <taxon>Betaproteobacteria</taxon>
        <taxon>Burkholderiales</taxon>
        <taxon>Burkholderiaceae</taxon>
        <taxon>Pandoraea</taxon>
    </lineage>
</organism>
<dbReference type="AlphaFoldDB" id="A0A5E5AKR1"/>
<proteinExistence type="predicted"/>
<keyword evidence="3" id="KW-1185">Reference proteome</keyword>
<evidence type="ECO:0000313" key="3">
    <source>
        <dbReference type="Proteomes" id="UP000383122"/>
    </source>
</evidence>
<reference evidence="2 3" key="1">
    <citation type="submission" date="2019-08" db="EMBL/GenBank/DDBJ databases">
        <authorList>
            <person name="Peeters C."/>
        </authorList>
    </citation>
    <scope>NUCLEOTIDE SEQUENCE [LARGE SCALE GENOMIC DNA]</scope>
    <source>
        <strain evidence="2 3">LMG 31117</strain>
    </source>
</reference>
<dbReference type="Proteomes" id="UP000383122">
    <property type="component" value="Unassembled WGS sequence"/>
</dbReference>
<dbReference type="Pfam" id="PF13148">
    <property type="entry name" value="DUF3987"/>
    <property type="match status" value="1"/>
</dbReference>
<evidence type="ECO:0000256" key="1">
    <source>
        <dbReference type="SAM" id="MobiDB-lite"/>
    </source>
</evidence>
<dbReference type="RefSeq" id="WP_150740257.1">
    <property type="nucleotide sequence ID" value="NZ_CABPSP010000016.1"/>
</dbReference>
<name>A0A5E5AKR1_9BURK</name>
<dbReference type="InterPro" id="IPR025048">
    <property type="entry name" value="DUF3987"/>
</dbReference>
<feature type="compositionally biased region" description="Basic and acidic residues" evidence="1">
    <location>
        <begin position="518"/>
        <end position="539"/>
    </location>
</feature>
<accession>A0A5E5AKR1</accession>
<protein>
    <recommendedName>
        <fullName evidence="4">DUF3987 domain-containing protein</fullName>
    </recommendedName>
</protein>
<dbReference type="OrthoDB" id="9067983at2"/>